<evidence type="ECO:0000313" key="3">
    <source>
        <dbReference type="EMBL" id="SMO51267.1"/>
    </source>
</evidence>
<gene>
    <name evidence="3" type="ORF">SAMN06264867_10395</name>
</gene>
<dbReference type="EMBL" id="FXTD01000003">
    <property type="protein sequence ID" value="SMO51267.1"/>
    <property type="molecule type" value="Genomic_DNA"/>
</dbReference>
<evidence type="ECO:0000256" key="1">
    <source>
        <dbReference type="SAM" id="Coils"/>
    </source>
</evidence>
<name>A0A521BVP2_9EURY</name>
<keyword evidence="4" id="KW-1185">Reference proteome</keyword>
<evidence type="ECO:0000313" key="4">
    <source>
        <dbReference type="Proteomes" id="UP000319712"/>
    </source>
</evidence>
<feature type="coiled-coil region" evidence="1">
    <location>
        <begin position="139"/>
        <end position="173"/>
    </location>
</feature>
<reference evidence="3 4" key="1">
    <citation type="submission" date="2017-05" db="EMBL/GenBank/DDBJ databases">
        <authorList>
            <person name="Varghese N."/>
            <person name="Submissions S."/>
        </authorList>
    </citation>
    <scope>NUCLEOTIDE SEQUENCE [LARGE SCALE GENOMIC DNA]</scope>
    <source>
        <strain evidence="3 4">DSM 19504</strain>
    </source>
</reference>
<proteinExistence type="predicted"/>
<dbReference type="RefSeq" id="WP_142985871.1">
    <property type="nucleotide sequence ID" value="NZ_FXTD01000003.1"/>
</dbReference>
<sequence>MDIDLPSGSNSSTEDSIFGGRIDLYEAYWLYVDGVRFVGPVLEQSSATADDTDRSPLARHYNHFYEKKEKHKEKCADLPGTLPKYKDYFEEPRGNVRKVPRKTLEELGIKWKETDDPIWLPPEYELPEVWEEDLTTLDTAELRDLVRELRAENEKLRGERDELKNKLAKVGNSLSNFLDSRGKSKSQKTGDEDKPTHICGKCGASFDSKAAKNGHSAHCDRSNSTPKELEDLANELPELNDQQAEEGHGNASAEEELENLNHLLKGSL</sequence>
<dbReference type="OrthoDB" id="346346at2157"/>
<feature type="region of interest" description="Disordered" evidence="2">
    <location>
        <begin position="175"/>
        <end position="253"/>
    </location>
</feature>
<keyword evidence="1" id="KW-0175">Coiled coil</keyword>
<protein>
    <submittedName>
        <fullName evidence="3">Uncharacterized protein</fullName>
    </submittedName>
</protein>
<organism evidence="3 4">
    <name type="scientific">Halorubrum cibi</name>
    <dbReference type="NCBI Taxonomy" id="413815"/>
    <lineage>
        <taxon>Archaea</taxon>
        <taxon>Methanobacteriati</taxon>
        <taxon>Methanobacteriota</taxon>
        <taxon>Stenosarchaea group</taxon>
        <taxon>Halobacteria</taxon>
        <taxon>Halobacteriales</taxon>
        <taxon>Haloferacaceae</taxon>
        <taxon>Halorubrum</taxon>
    </lineage>
</organism>
<evidence type="ECO:0000256" key="2">
    <source>
        <dbReference type="SAM" id="MobiDB-lite"/>
    </source>
</evidence>
<dbReference type="AlphaFoldDB" id="A0A521BVP2"/>
<accession>A0A521BVP2</accession>
<dbReference type="Proteomes" id="UP000319712">
    <property type="component" value="Unassembled WGS sequence"/>
</dbReference>